<reference evidence="2 3" key="1">
    <citation type="journal article" date="2016" name="Nat. Commun.">
        <title>Thousands of microbial genomes shed light on interconnected biogeochemical processes in an aquifer system.</title>
        <authorList>
            <person name="Anantharaman K."/>
            <person name="Brown C.T."/>
            <person name="Hug L.A."/>
            <person name="Sharon I."/>
            <person name="Castelle C.J."/>
            <person name="Probst A.J."/>
            <person name="Thomas B.C."/>
            <person name="Singh A."/>
            <person name="Wilkins M.J."/>
            <person name="Karaoz U."/>
            <person name="Brodie E.L."/>
            <person name="Williams K.H."/>
            <person name="Hubbard S.S."/>
            <person name="Banfield J.F."/>
        </authorList>
    </citation>
    <scope>NUCLEOTIDE SEQUENCE [LARGE SCALE GENOMIC DNA]</scope>
</reference>
<dbReference type="Pfam" id="PF13439">
    <property type="entry name" value="Glyco_transf_4"/>
    <property type="match status" value="1"/>
</dbReference>
<dbReference type="Gene3D" id="3.40.50.2000">
    <property type="entry name" value="Glycogen Phosphorylase B"/>
    <property type="match status" value="1"/>
</dbReference>
<evidence type="ECO:0000313" key="2">
    <source>
        <dbReference type="EMBL" id="OGG34489.1"/>
    </source>
</evidence>
<dbReference type="EMBL" id="MFKE01000028">
    <property type="protein sequence ID" value="OGG34489.1"/>
    <property type="molecule type" value="Genomic_DNA"/>
</dbReference>
<comment type="caution">
    <text evidence="2">The sequence shown here is derived from an EMBL/GenBank/DDBJ whole genome shotgun (WGS) entry which is preliminary data.</text>
</comment>
<name>A0A1F6BC02_9BACT</name>
<accession>A0A1F6BC02</accession>
<evidence type="ECO:0000259" key="1">
    <source>
        <dbReference type="Pfam" id="PF13439"/>
    </source>
</evidence>
<dbReference type="AlphaFoldDB" id="A0A1F6BC02"/>
<evidence type="ECO:0000313" key="3">
    <source>
        <dbReference type="Proteomes" id="UP000176186"/>
    </source>
</evidence>
<proteinExistence type="predicted"/>
<dbReference type="STRING" id="1798401.A2363_04795"/>
<gene>
    <name evidence="2" type="ORF">A2363_04795</name>
</gene>
<dbReference type="InterPro" id="IPR028098">
    <property type="entry name" value="Glyco_trans_4-like_N"/>
</dbReference>
<dbReference type="Proteomes" id="UP000176186">
    <property type="component" value="Unassembled WGS sequence"/>
</dbReference>
<sequence length="180" mass="20365">MRIGIDISQIVYEGTGVGTYVRRMVEALLAIDTKNTYILFGASLRRRGVFEEFFATLPRARARLVTVPIPPTILDLMWNRFHTTPIEKFTGPLDVFWSSDWTQPPLARAKGMTTIHDMIALKFPGETDKGIVATHKRRLAWVKKECAMILCDSQSTKKDVMELLNIPGEKLRVVYPGATL</sequence>
<dbReference type="SUPFAM" id="SSF53756">
    <property type="entry name" value="UDP-Glycosyltransferase/glycogen phosphorylase"/>
    <property type="match status" value="1"/>
</dbReference>
<organism evidence="2 3">
    <name type="scientific">Candidatus Gottesmanbacteria bacterium RIFOXYB1_FULL_47_11</name>
    <dbReference type="NCBI Taxonomy" id="1798401"/>
    <lineage>
        <taxon>Bacteria</taxon>
        <taxon>Candidatus Gottesmaniibacteriota</taxon>
    </lineage>
</organism>
<protein>
    <recommendedName>
        <fullName evidence="1">Glycosyltransferase subfamily 4-like N-terminal domain-containing protein</fullName>
    </recommendedName>
</protein>
<feature type="domain" description="Glycosyltransferase subfamily 4-like N-terminal" evidence="1">
    <location>
        <begin position="16"/>
        <end position="177"/>
    </location>
</feature>